<comment type="subcellular location">
    <subcellularLocation>
        <location evidence="1">Cell inner membrane</location>
        <topology evidence="1">Multi-pass membrane protein</topology>
    </subcellularLocation>
    <subcellularLocation>
        <location evidence="9">Cell membrane</location>
        <topology evidence="9">Multi-pass membrane protein</topology>
    </subcellularLocation>
</comment>
<evidence type="ECO:0000256" key="3">
    <source>
        <dbReference type="ARBA" id="ARBA00022475"/>
    </source>
</evidence>
<feature type="transmembrane region" description="Helical" evidence="10">
    <location>
        <begin position="6"/>
        <end position="26"/>
    </location>
</feature>
<dbReference type="InterPro" id="IPR000045">
    <property type="entry name" value="Prepilin_IV_endopep_pep"/>
</dbReference>
<name>A0ABV3Z601_9PROT</name>
<evidence type="ECO:0000256" key="10">
    <source>
        <dbReference type="SAM" id="Phobius"/>
    </source>
</evidence>
<reference evidence="13 14" key="1">
    <citation type="submission" date="2024-05" db="EMBL/GenBank/DDBJ databases">
        <title>Three bacterial strains, DH-69, EH-24, and ECK-19 isolated from coastal sediments.</title>
        <authorList>
            <person name="Ye Y.-Q."/>
            <person name="Du Z.-J."/>
        </authorList>
    </citation>
    <scope>NUCLEOTIDE SEQUENCE [LARGE SCALE GENOMIC DNA]</scope>
    <source>
        <strain evidence="13 14">ECK-19</strain>
    </source>
</reference>
<keyword evidence="9" id="KW-0378">Hydrolase</keyword>
<feature type="domain" description="Prepilin peptidase A24 N-terminal" evidence="12">
    <location>
        <begin position="13"/>
        <end position="103"/>
    </location>
</feature>
<dbReference type="PANTHER" id="PTHR30487">
    <property type="entry name" value="TYPE 4 PREPILIN-LIKE PROTEINS LEADER PEPTIDE-PROCESSING ENZYME"/>
    <property type="match status" value="1"/>
</dbReference>
<gene>
    <name evidence="13" type="ORF">ABFZ84_11835</name>
</gene>
<keyword evidence="14" id="KW-1185">Reference proteome</keyword>
<feature type="transmembrane region" description="Helical" evidence="10">
    <location>
        <begin position="238"/>
        <end position="259"/>
    </location>
</feature>
<protein>
    <recommendedName>
        <fullName evidence="9">Prepilin leader peptidase/N-methyltransferase</fullName>
        <ecNumber evidence="9">2.1.1.-</ecNumber>
        <ecNumber evidence="9">3.4.23.43</ecNumber>
    </recommendedName>
</protein>
<keyword evidence="3" id="KW-1003">Cell membrane</keyword>
<keyword evidence="4" id="KW-0997">Cell inner membrane</keyword>
<keyword evidence="9" id="KW-0645">Protease</keyword>
<sequence length="261" mass="27323">MNLEWAIFITAFLVGLLAGSFLNVVIYRGPQMWNLIDGHDRGNLVFPRSSCPSCGAIINPLHLVPVAGFLWLRGRCGACKDPISFRYPVVELLGGLAVLVAVVLFGSTLPAGLAALFFLFLIALAAIDYETGYLPDALTLPLIMIGIAANGFELFVPFADAIIGAFVGYLVFRAIDFAFLKLRGVEGLGQGDAKLLAAIGAWLGWVALAPTVFIAAILGLVAVGIMRLKGQAVSGDMAIAFGPALAGAAAIMMIASGLISL</sequence>
<proteinExistence type="inferred from homology"/>
<evidence type="ECO:0000256" key="9">
    <source>
        <dbReference type="RuleBase" id="RU003794"/>
    </source>
</evidence>
<evidence type="ECO:0000256" key="4">
    <source>
        <dbReference type="ARBA" id="ARBA00022519"/>
    </source>
</evidence>
<comment type="function">
    <text evidence="9">Plays an essential role in type IV pili and type II pseudopili formation by proteolytically removing the leader sequence from substrate proteins and subsequently monomethylating the alpha-amino group of the newly exposed N-terminal phenylalanine.</text>
</comment>
<dbReference type="InterPro" id="IPR010627">
    <property type="entry name" value="Prepilin_pept_A24_N"/>
</dbReference>
<evidence type="ECO:0000256" key="6">
    <source>
        <dbReference type="ARBA" id="ARBA00022989"/>
    </source>
</evidence>
<evidence type="ECO:0000313" key="14">
    <source>
        <dbReference type="Proteomes" id="UP001560685"/>
    </source>
</evidence>
<organism evidence="13 14">
    <name type="scientific">Hyphococcus lacteus</name>
    <dbReference type="NCBI Taxonomy" id="3143536"/>
    <lineage>
        <taxon>Bacteria</taxon>
        <taxon>Pseudomonadati</taxon>
        <taxon>Pseudomonadota</taxon>
        <taxon>Alphaproteobacteria</taxon>
        <taxon>Parvularculales</taxon>
        <taxon>Parvularculaceae</taxon>
        <taxon>Hyphococcus</taxon>
    </lineage>
</organism>
<comment type="caution">
    <text evidence="13">The sequence shown here is derived from an EMBL/GenBank/DDBJ whole genome shotgun (WGS) entry which is preliminary data.</text>
</comment>
<keyword evidence="9" id="KW-0511">Multifunctional enzyme</keyword>
<dbReference type="EC" id="3.4.23.43" evidence="9"/>
<dbReference type="InterPro" id="IPR050882">
    <property type="entry name" value="Prepilin_peptidase/N-MTase"/>
</dbReference>
<feature type="transmembrane region" description="Helical" evidence="10">
    <location>
        <begin position="137"/>
        <end position="156"/>
    </location>
</feature>
<keyword evidence="9" id="KW-0489">Methyltransferase</keyword>
<dbReference type="EC" id="2.1.1.-" evidence="9"/>
<dbReference type="Pfam" id="PF01478">
    <property type="entry name" value="Peptidase_A24"/>
    <property type="match status" value="1"/>
</dbReference>
<evidence type="ECO:0000256" key="5">
    <source>
        <dbReference type="ARBA" id="ARBA00022692"/>
    </source>
</evidence>
<dbReference type="Pfam" id="PF06750">
    <property type="entry name" value="A24_N_bact"/>
    <property type="match status" value="1"/>
</dbReference>
<keyword evidence="5 9" id="KW-0812">Transmembrane</keyword>
<feature type="transmembrane region" description="Helical" evidence="10">
    <location>
        <begin position="163"/>
        <end position="182"/>
    </location>
</feature>
<feature type="transmembrane region" description="Helical" evidence="10">
    <location>
        <begin position="202"/>
        <end position="226"/>
    </location>
</feature>
<evidence type="ECO:0000256" key="8">
    <source>
        <dbReference type="RuleBase" id="RU003793"/>
    </source>
</evidence>
<comment type="similarity">
    <text evidence="2 8">Belongs to the peptidase A24 family.</text>
</comment>
<evidence type="ECO:0000256" key="1">
    <source>
        <dbReference type="ARBA" id="ARBA00004429"/>
    </source>
</evidence>
<evidence type="ECO:0000313" key="13">
    <source>
        <dbReference type="EMBL" id="MEX6634235.1"/>
    </source>
</evidence>
<dbReference type="Proteomes" id="UP001560685">
    <property type="component" value="Unassembled WGS sequence"/>
</dbReference>
<accession>A0ABV3Z601</accession>
<dbReference type="RefSeq" id="WP_369314224.1">
    <property type="nucleotide sequence ID" value="NZ_JBEHZE010000001.1"/>
</dbReference>
<dbReference type="InterPro" id="IPR014032">
    <property type="entry name" value="Peptidase_A24A_bac"/>
</dbReference>
<evidence type="ECO:0000256" key="7">
    <source>
        <dbReference type="ARBA" id="ARBA00023136"/>
    </source>
</evidence>
<feature type="transmembrane region" description="Helical" evidence="10">
    <location>
        <begin position="92"/>
        <end position="125"/>
    </location>
</feature>
<dbReference type="PANTHER" id="PTHR30487:SF0">
    <property type="entry name" value="PREPILIN LEADER PEPTIDASE_N-METHYLTRANSFERASE-RELATED"/>
    <property type="match status" value="1"/>
</dbReference>
<keyword evidence="9" id="KW-0808">Transferase</keyword>
<keyword evidence="6 10" id="KW-1133">Transmembrane helix</keyword>
<dbReference type="Gene3D" id="1.20.120.1220">
    <property type="match status" value="1"/>
</dbReference>
<evidence type="ECO:0000259" key="11">
    <source>
        <dbReference type="Pfam" id="PF01478"/>
    </source>
</evidence>
<evidence type="ECO:0000259" key="12">
    <source>
        <dbReference type="Pfam" id="PF06750"/>
    </source>
</evidence>
<feature type="domain" description="Prepilin type IV endopeptidase peptidase" evidence="11">
    <location>
        <begin position="116"/>
        <end position="222"/>
    </location>
</feature>
<comment type="catalytic activity">
    <reaction evidence="9">
        <text>Typically cleaves a -Gly-|-Phe- bond to release an N-terminal, basic peptide of 5-8 residues from type IV prepilin, and then N-methylates the new N-terminal amino group, the methyl donor being S-adenosyl-L-methionine.</text>
        <dbReference type="EC" id="3.4.23.43"/>
    </reaction>
</comment>
<dbReference type="PRINTS" id="PR00864">
    <property type="entry name" value="PREPILNPTASE"/>
</dbReference>
<evidence type="ECO:0000256" key="2">
    <source>
        <dbReference type="ARBA" id="ARBA00005801"/>
    </source>
</evidence>
<keyword evidence="7 10" id="KW-0472">Membrane</keyword>
<dbReference type="EMBL" id="JBEHZE010000001">
    <property type="protein sequence ID" value="MEX6634235.1"/>
    <property type="molecule type" value="Genomic_DNA"/>
</dbReference>